<dbReference type="Proteomes" id="UP000480303">
    <property type="component" value="Unassembled WGS sequence"/>
</dbReference>
<reference evidence="3 4" key="1">
    <citation type="submission" date="2020-02" db="EMBL/GenBank/DDBJ databases">
        <title>Draft genome sequence of Lactococcus sp. Hs30E4-3.</title>
        <authorList>
            <person name="Noda S."/>
            <person name="Yuki M."/>
            <person name="Ohkuma M."/>
        </authorList>
    </citation>
    <scope>NUCLEOTIDE SEQUENCE [LARGE SCALE GENOMIC DNA]</scope>
    <source>
        <strain evidence="3 4">Hs30E4-3</strain>
    </source>
</reference>
<dbReference type="PIRSF" id="PIRSF031512">
    <property type="entry name" value="EpsL"/>
    <property type="match status" value="1"/>
</dbReference>
<keyword evidence="1" id="KW-1133">Transmembrane helix</keyword>
<name>A0A6A0BHF2_9LACT</name>
<feature type="domain" description="Phosphodiester glycosidase" evidence="2">
    <location>
        <begin position="142"/>
        <end position="301"/>
    </location>
</feature>
<evidence type="ECO:0000259" key="2">
    <source>
        <dbReference type="Pfam" id="PF09992"/>
    </source>
</evidence>
<protein>
    <recommendedName>
        <fullName evidence="2">Phosphodiester glycosidase domain-containing protein</fullName>
    </recommendedName>
</protein>
<sequence>MGSKHSKKSKFGLILFSLSLIIIAISSILIKKPIEKKAAVKPTISNSKKVALSVESSSSTSVVSSSSVSITESTEKVETTGGPGWVKVNSTGDGEKFTDLSTAHVTIYKAHNPYVLKTATSIMPTLQVLPEVMAQYPDALILNASGFNMDEGNITGFQINNGKLFIDWDENIRAKQAFVINKDGSITTYDNTTPAKQIIANGAEQSYSFGKILIKNGQDQNEGEAVNWMLHSFIGNDKDNNIYVMVSETGAGYDNIMSQIAPLNLENLVLMDGGGSSQMGLKGQVIVPSQDNRQVGDFIVLK</sequence>
<evidence type="ECO:0000256" key="1">
    <source>
        <dbReference type="SAM" id="Phobius"/>
    </source>
</evidence>
<dbReference type="Pfam" id="PF09992">
    <property type="entry name" value="NAGPA"/>
    <property type="match status" value="1"/>
</dbReference>
<keyword evidence="1" id="KW-0812">Transmembrane</keyword>
<gene>
    <name evidence="3" type="ORF">Hs30E_17780</name>
</gene>
<dbReference type="InterPro" id="IPR018711">
    <property type="entry name" value="NAGPA"/>
</dbReference>
<dbReference type="InterPro" id="IPR014565">
    <property type="entry name" value="EpsL_firmicutes"/>
</dbReference>
<accession>A0A6A0BHF2</accession>
<organism evidence="3 4">
    <name type="scientific">Pseudolactococcus hodotermopsidis</name>
    <dbReference type="NCBI Taxonomy" id="2709157"/>
    <lineage>
        <taxon>Bacteria</taxon>
        <taxon>Bacillati</taxon>
        <taxon>Bacillota</taxon>
        <taxon>Bacilli</taxon>
        <taxon>Lactobacillales</taxon>
        <taxon>Streptococcaceae</taxon>
        <taxon>Pseudolactococcus</taxon>
    </lineage>
</organism>
<dbReference type="AlphaFoldDB" id="A0A6A0BHF2"/>
<feature type="transmembrane region" description="Helical" evidence="1">
    <location>
        <begin position="12"/>
        <end position="30"/>
    </location>
</feature>
<keyword evidence="1" id="KW-0472">Membrane</keyword>
<proteinExistence type="predicted"/>
<evidence type="ECO:0000313" key="3">
    <source>
        <dbReference type="EMBL" id="GFH43227.1"/>
    </source>
</evidence>
<dbReference type="RefSeq" id="WP_172209663.1">
    <property type="nucleotide sequence ID" value="NZ_BLLI01000066.1"/>
</dbReference>
<comment type="caution">
    <text evidence="3">The sequence shown here is derived from an EMBL/GenBank/DDBJ whole genome shotgun (WGS) entry which is preliminary data.</text>
</comment>
<evidence type="ECO:0000313" key="4">
    <source>
        <dbReference type="Proteomes" id="UP000480303"/>
    </source>
</evidence>
<dbReference type="EMBL" id="BLLI01000066">
    <property type="protein sequence ID" value="GFH43227.1"/>
    <property type="molecule type" value="Genomic_DNA"/>
</dbReference>
<keyword evidence="4" id="KW-1185">Reference proteome</keyword>